<dbReference type="CDD" id="cd00082">
    <property type="entry name" value="HisKA"/>
    <property type="match status" value="1"/>
</dbReference>
<evidence type="ECO:0000256" key="3">
    <source>
        <dbReference type="ARBA" id="ARBA00022553"/>
    </source>
</evidence>
<evidence type="ECO:0000256" key="2">
    <source>
        <dbReference type="ARBA" id="ARBA00012438"/>
    </source>
</evidence>
<evidence type="ECO:0000256" key="1">
    <source>
        <dbReference type="ARBA" id="ARBA00000085"/>
    </source>
</evidence>
<evidence type="ECO:0000259" key="5">
    <source>
        <dbReference type="PROSITE" id="PS50109"/>
    </source>
</evidence>
<dbReference type="PROSITE" id="PS50113">
    <property type="entry name" value="PAC"/>
    <property type="match status" value="1"/>
</dbReference>
<evidence type="ECO:0000313" key="8">
    <source>
        <dbReference type="EMBL" id="HHE04630.1"/>
    </source>
</evidence>
<dbReference type="InterPro" id="IPR004358">
    <property type="entry name" value="Sig_transdc_His_kin-like_C"/>
</dbReference>
<dbReference type="InterPro" id="IPR003594">
    <property type="entry name" value="HATPase_dom"/>
</dbReference>
<feature type="domain" description="Histidine kinase" evidence="5">
    <location>
        <begin position="268"/>
        <end position="493"/>
    </location>
</feature>
<proteinExistence type="predicted"/>
<dbReference type="Gene3D" id="3.40.50.2300">
    <property type="match status" value="2"/>
</dbReference>
<feature type="domain" description="Response regulatory" evidence="6">
    <location>
        <begin position="515"/>
        <end position="631"/>
    </location>
</feature>
<comment type="catalytic activity">
    <reaction evidence="1">
        <text>ATP + protein L-histidine = ADP + protein N-phospho-L-histidine.</text>
        <dbReference type="EC" id="2.7.13.3"/>
    </reaction>
</comment>
<accession>A0A7C5HBD7</accession>
<protein>
    <recommendedName>
        <fullName evidence="2">histidine kinase</fullName>
        <ecNumber evidence="2">2.7.13.3</ecNumber>
    </recommendedName>
</protein>
<sequence length="636" mass="72119">MENPDNYLILNVDDDDIQRYTVTELLKESGYRVIEASNGKETLEKVKQNPDLIILDVNLPDIDGFELCRRIRKIPGFEYVPIIHLSATYTDDDSVINGLENGADGYLIHPVEPRILLAYINAMLRIRELELKLLDANEDWYETFNTLNSGIIVTDGSGIIKKANKRIYEILNISEKLCGKNIKDILTLWDMPEVLDNFEELLNKDEDYQIDFQLHGRFYSFISNLLKDKDGNVKKRIFVIIDITAYKEMEEQYRQAQKMEAIGRLTGGVAHDFNNMLTAIIGYSDFLLMHFKEGDPTRQIVEEIKKAGQRAAELTQKLLAFSRKQTINPEIVNLNDIIKDMEKILKRLIGEDIKLVMELDENLGLIMIDPTQVAQVIMNIVVNARDAMPNGGVLTIETRNVIFGTEYAGKHLDTKIEKGKYVRLAISDTGVGMDEETKSHIFEPFFTTKGPGKGTGLGLSTVYGIVKQNKGYIWVYSQPGKGTTFKIYFPMLKKTEGIKIEHEATIKENIRGKETVLLVEDEDLVREMISNTLTDLGYNILPVANPREAMKILDERDNSIDIVVTDVVLPEMNGNELVRIIKEKLPSVKVLYVSGYTDRGIVSSGMLKKGINYLQKPFTPVNLAKKIRQILDRAGG</sequence>
<dbReference type="GO" id="GO:0000155">
    <property type="term" value="F:phosphorelay sensor kinase activity"/>
    <property type="evidence" value="ECO:0007669"/>
    <property type="project" value="InterPro"/>
</dbReference>
<feature type="domain" description="PAC" evidence="7">
    <location>
        <begin position="204"/>
        <end position="255"/>
    </location>
</feature>
<dbReference type="Pfam" id="PF00072">
    <property type="entry name" value="Response_reg"/>
    <property type="match status" value="2"/>
</dbReference>
<gene>
    <name evidence="8" type="ORF">ENL19_01050</name>
</gene>
<dbReference type="CDD" id="cd00130">
    <property type="entry name" value="PAS"/>
    <property type="match status" value="1"/>
</dbReference>
<dbReference type="AlphaFoldDB" id="A0A7C5HBD7"/>
<dbReference type="InterPro" id="IPR000700">
    <property type="entry name" value="PAS-assoc_C"/>
</dbReference>
<keyword evidence="3 4" id="KW-0597">Phosphoprotein</keyword>
<name>A0A7C5HBD7_UNCW3</name>
<feature type="domain" description="Response regulatory" evidence="6">
    <location>
        <begin position="8"/>
        <end position="124"/>
    </location>
</feature>
<dbReference type="EC" id="2.7.13.3" evidence="2"/>
<evidence type="ECO:0000259" key="7">
    <source>
        <dbReference type="PROSITE" id="PS50113"/>
    </source>
</evidence>
<dbReference type="InterPro" id="IPR036097">
    <property type="entry name" value="HisK_dim/P_sf"/>
</dbReference>
<evidence type="ECO:0000256" key="4">
    <source>
        <dbReference type="PROSITE-ProRule" id="PRU00169"/>
    </source>
</evidence>
<feature type="modified residue" description="4-aspartylphosphate" evidence="4">
    <location>
        <position position="566"/>
    </location>
</feature>
<dbReference type="Pfam" id="PF02518">
    <property type="entry name" value="HATPase_c"/>
    <property type="match status" value="1"/>
</dbReference>
<dbReference type="PRINTS" id="PR00344">
    <property type="entry name" value="BCTRLSENSOR"/>
</dbReference>
<dbReference type="SUPFAM" id="SSF47384">
    <property type="entry name" value="Homodimeric domain of signal transducing histidine kinase"/>
    <property type="match status" value="1"/>
</dbReference>
<dbReference type="SMART" id="SM00091">
    <property type="entry name" value="PAS"/>
    <property type="match status" value="1"/>
</dbReference>
<dbReference type="Pfam" id="PF00512">
    <property type="entry name" value="HisKA"/>
    <property type="match status" value="1"/>
</dbReference>
<dbReference type="InterPro" id="IPR000014">
    <property type="entry name" value="PAS"/>
</dbReference>
<dbReference type="PANTHER" id="PTHR43065:SF42">
    <property type="entry name" value="TWO-COMPONENT SENSOR PPRA"/>
    <property type="match status" value="1"/>
</dbReference>
<dbReference type="InterPro" id="IPR005467">
    <property type="entry name" value="His_kinase_dom"/>
</dbReference>
<dbReference type="PROSITE" id="PS50109">
    <property type="entry name" value="HIS_KIN"/>
    <property type="match status" value="1"/>
</dbReference>
<dbReference type="SUPFAM" id="SSF55785">
    <property type="entry name" value="PYP-like sensor domain (PAS domain)"/>
    <property type="match status" value="1"/>
</dbReference>
<dbReference type="InterPro" id="IPR011006">
    <property type="entry name" value="CheY-like_superfamily"/>
</dbReference>
<dbReference type="PANTHER" id="PTHR43065">
    <property type="entry name" value="SENSOR HISTIDINE KINASE"/>
    <property type="match status" value="1"/>
</dbReference>
<comment type="caution">
    <text evidence="8">The sequence shown here is derived from an EMBL/GenBank/DDBJ whole genome shotgun (WGS) entry which is preliminary data.</text>
</comment>
<dbReference type="SMART" id="SM00388">
    <property type="entry name" value="HisKA"/>
    <property type="match status" value="1"/>
</dbReference>
<dbReference type="SUPFAM" id="SSF52172">
    <property type="entry name" value="CheY-like"/>
    <property type="match status" value="2"/>
</dbReference>
<dbReference type="PROSITE" id="PS50110">
    <property type="entry name" value="RESPONSE_REGULATORY"/>
    <property type="match status" value="2"/>
</dbReference>
<dbReference type="Gene3D" id="3.30.565.10">
    <property type="entry name" value="Histidine kinase-like ATPase, C-terminal domain"/>
    <property type="match status" value="1"/>
</dbReference>
<dbReference type="EMBL" id="DRTB01000070">
    <property type="protein sequence ID" value="HHE04630.1"/>
    <property type="molecule type" value="Genomic_DNA"/>
</dbReference>
<evidence type="ECO:0000259" key="6">
    <source>
        <dbReference type="PROSITE" id="PS50110"/>
    </source>
</evidence>
<organism evidence="8">
    <name type="scientific">candidate division WOR-3 bacterium</name>
    <dbReference type="NCBI Taxonomy" id="2052148"/>
    <lineage>
        <taxon>Bacteria</taxon>
        <taxon>Bacteria division WOR-3</taxon>
    </lineage>
</organism>
<dbReference type="NCBIfam" id="TIGR00229">
    <property type="entry name" value="sensory_box"/>
    <property type="match status" value="1"/>
</dbReference>
<dbReference type="Gene3D" id="1.10.287.130">
    <property type="match status" value="1"/>
</dbReference>
<feature type="modified residue" description="4-aspartylphosphate" evidence="4">
    <location>
        <position position="56"/>
    </location>
</feature>
<dbReference type="Gene3D" id="3.30.450.20">
    <property type="entry name" value="PAS domain"/>
    <property type="match status" value="1"/>
</dbReference>
<dbReference type="SUPFAM" id="SSF55874">
    <property type="entry name" value="ATPase domain of HSP90 chaperone/DNA topoisomerase II/histidine kinase"/>
    <property type="match status" value="1"/>
</dbReference>
<dbReference type="InterPro" id="IPR036890">
    <property type="entry name" value="HATPase_C_sf"/>
</dbReference>
<dbReference type="SMART" id="SM00387">
    <property type="entry name" value="HATPase_c"/>
    <property type="match status" value="1"/>
</dbReference>
<dbReference type="InterPro" id="IPR035965">
    <property type="entry name" value="PAS-like_dom_sf"/>
</dbReference>
<dbReference type="InterPro" id="IPR001789">
    <property type="entry name" value="Sig_transdc_resp-reg_receiver"/>
</dbReference>
<dbReference type="Proteomes" id="UP000886110">
    <property type="component" value="Unassembled WGS sequence"/>
</dbReference>
<reference evidence="8" key="1">
    <citation type="journal article" date="2020" name="mSystems">
        <title>Genome- and Community-Level Interaction Insights into Carbon Utilization and Element Cycling Functions of Hydrothermarchaeota in Hydrothermal Sediment.</title>
        <authorList>
            <person name="Zhou Z."/>
            <person name="Liu Y."/>
            <person name="Xu W."/>
            <person name="Pan J."/>
            <person name="Luo Z.H."/>
            <person name="Li M."/>
        </authorList>
    </citation>
    <scope>NUCLEOTIDE SEQUENCE [LARGE SCALE GENOMIC DNA]</scope>
    <source>
        <strain evidence="8">HyVt-74</strain>
    </source>
</reference>
<dbReference type="InterPro" id="IPR003661">
    <property type="entry name" value="HisK_dim/P_dom"/>
</dbReference>
<dbReference type="SMART" id="SM00448">
    <property type="entry name" value="REC"/>
    <property type="match status" value="2"/>
</dbReference>